<evidence type="ECO:0000256" key="8">
    <source>
        <dbReference type="ARBA" id="ARBA00048743"/>
    </source>
</evidence>
<evidence type="ECO:0000256" key="5">
    <source>
        <dbReference type="ARBA" id="ARBA00022741"/>
    </source>
</evidence>
<dbReference type="EMBL" id="BARV01001491">
    <property type="protein sequence ID" value="GAH96826.1"/>
    <property type="molecule type" value="Genomic_DNA"/>
</dbReference>
<dbReference type="PROSITE" id="PS01331">
    <property type="entry name" value="THYMIDYLATE_KINASE"/>
    <property type="match status" value="1"/>
</dbReference>
<dbReference type="EC" id="2.7.4.9" evidence="2"/>
<comment type="similarity">
    <text evidence="1">Belongs to the thymidylate kinase family.</text>
</comment>
<dbReference type="GO" id="GO:0005524">
    <property type="term" value="F:ATP binding"/>
    <property type="evidence" value="ECO:0007669"/>
    <property type="project" value="UniProtKB-KW"/>
</dbReference>
<dbReference type="GO" id="GO:0005829">
    <property type="term" value="C:cytosol"/>
    <property type="evidence" value="ECO:0007669"/>
    <property type="project" value="TreeGrafter"/>
</dbReference>
<comment type="catalytic activity">
    <reaction evidence="8">
        <text>dTMP + ATP = dTDP + ADP</text>
        <dbReference type="Rhea" id="RHEA:13517"/>
        <dbReference type="ChEBI" id="CHEBI:30616"/>
        <dbReference type="ChEBI" id="CHEBI:58369"/>
        <dbReference type="ChEBI" id="CHEBI:63528"/>
        <dbReference type="ChEBI" id="CHEBI:456216"/>
        <dbReference type="EC" id="2.7.4.9"/>
    </reaction>
</comment>
<dbReference type="GO" id="GO:0006235">
    <property type="term" value="P:dTTP biosynthetic process"/>
    <property type="evidence" value="ECO:0007669"/>
    <property type="project" value="TreeGrafter"/>
</dbReference>
<keyword evidence="5" id="KW-0547">Nucleotide-binding</keyword>
<dbReference type="InterPro" id="IPR039430">
    <property type="entry name" value="Thymidylate_kin-like_dom"/>
</dbReference>
<evidence type="ECO:0000256" key="1">
    <source>
        <dbReference type="ARBA" id="ARBA00009776"/>
    </source>
</evidence>
<dbReference type="GO" id="GO:0004798">
    <property type="term" value="F:dTMP kinase activity"/>
    <property type="evidence" value="ECO:0007669"/>
    <property type="project" value="UniProtKB-EC"/>
</dbReference>
<evidence type="ECO:0000256" key="2">
    <source>
        <dbReference type="ARBA" id="ARBA00012980"/>
    </source>
</evidence>
<keyword evidence="7" id="KW-0067">ATP-binding</keyword>
<dbReference type="CDD" id="cd01672">
    <property type="entry name" value="TMPK"/>
    <property type="match status" value="1"/>
</dbReference>
<dbReference type="FunFam" id="3.40.50.300:FF:000225">
    <property type="entry name" value="Thymidylate kinase"/>
    <property type="match status" value="1"/>
</dbReference>
<keyword evidence="3" id="KW-0808">Transferase</keyword>
<accession>X1JPZ9</accession>
<dbReference type="NCBIfam" id="TIGR00041">
    <property type="entry name" value="DTMP_kinase"/>
    <property type="match status" value="1"/>
</dbReference>
<protein>
    <recommendedName>
        <fullName evidence="2">dTMP kinase</fullName>
        <ecNumber evidence="2">2.7.4.9</ecNumber>
    </recommendedName>
</protein>
<dbReference type="InterPro" id="IPR027417">
    <property type="entry name" value="P-loop_NTPase"/>
</dbReference>
<evidence type="ECO:0000256" key="3">
    <source>
        <dbReference type="ARBA" id="ARBA00022679"/>
    </source>
</evidence>
<dbReference type="InterPro" id="IPR018095">
    <property type="entry name" value="Thymidylate_kin_CS"/>
</dbReference>
<dbReference type="PANTHER" id="PTHR10344">
    <property type="entry name" value="THYMIDYLATE KINASE"/>
    <property type="match status" value="1"/>
</dbReference>
<dbReference type="GO" id="GO:0006227">
    <property type="term" value="P:dUDP biosynthetic process"/>
    <property type="evidence" value="ECO:0007669"/>
    <property type="project" value="TreeGrafter"/>
</dbReference>
<keyword evidence="6" id="KW-0418">Kinase</keyword>
<dbReference type="SUPFAM" id="SSF52540">
    <property type="entry name" value="P-loop containing nucleoside triphosphate hydrolases"/>
    <property type="match status" value="1"/>
</dbReference>
<evidence type="ECO:0000313" key="10">
    <source>
        <dbReference type="EMBL" id="GAH96826.1"/>
    </source>
</evidence>
<sequence>MGLFITFEGGEGCGKSTQARALWKNLRQRNIPVIITHEPGGTILGAEIRKSVKRKRERSISPEAELLLFAASRAQLITEVIRPALKEGKTVICDRFGYSTVAYQGYGRGLSLDIIGMVNSLATQNLKPDIVVLLDLLSEEGLARKQGLKDTFELEELSFHRRVREGYLRAAAAEPDHWLVIDASLPKRRIAEIIWEKVSQLLPNLSF</sequence>
<evidence type="ECO:0000256" key="7">
    <source>
        <dbReference type="ARBA" id="ARBA00022840"/>
    </source>
</evidence>
<dbReference type="PANTHER" id="PTHR10344:SF4">
    <property type="entry name" value="UMP-CMP KINASE 2, MITOCHONDRIAL"/>
    <property type="match status" value="1"/>
</dbReference>
<feature type="domain" description="Thymidylate kinase-like" evidence="9">
    <location>
        <begin position="7"/>
        <end position="191"/>
    </location>
</feature>
<dbReference type="AlphaFoldDB" id="X1JPZ9"/>
<dbReference type="GO" id="GO:0006233">
    <property type="term" value="P:dTDP biosynthetic process"/>
    <property type="evidence" value="ECO:0007669"/>
    <property type="project" value="InterPro"/>
</dbReference>
<name>X1JPZ9_9ZZZZ</name>
<dbReference type="HAMAP" id="MF_00165">
    <property type="entry name" value="Thymidylate_kinase"/>
    <property type="match status" value="1"/>
</dbReference>
<evidence type="ECO:0000256" key="6">
    <source>
        <dbReference type="ARBA" id="ARBA00022777"/>
    </source>
</evidence>
<keyword evidence="4" id="KW-0545">Nucleotide biosynthesis</keyword>
<dbReference type="InterPro" id="IPR018094">
    <property type="entry name" value="Thymidylate_kinase"/>
</dbReference>
<proteinExistence type="inferred from homology"/>
<evidence type="ECO:0000259" key="9">
    <source>
        <dbReference type="Pfam" id="PF02223"/>
    </source>
</evidence>
<reference evidence="10" key="1">
    <citation type="journal article" date="2014" name="Front. Microbiol.">
        <title>High frequency of phylogenetically diverse reductive dehalogenase-homologous genes in deep subseafloor sedimentary metagenomes.</title>
        <authorList>
            <person name="Kawai M."/>
            <person name="Futagami T."/>
            <person name="Toyoda A."/>
            <person name="Takaki Y."/>
            <person name="Nishi S."/>
            <person name="Hori S."/>
            <person name="Arai W."/>
            <person name="Tsubouchi T."/>
            <person name="Morono Y."/>
            <person name="Uchiyama I."/>
            <person name="Ito T."/>
            <person name="Fujiyama A."/>
            <person name="Inagaki F."/>
            <person name="Takami H."/>
        </authorList>
    </citation>
    <scope>NUCLEOTIDE SEQUENCE</scope>
    <source>
        <strain evidence="10">Expedition CK06-06</strain>
    </source>
</reference>
<dbReference type="Gene3D" id="3.40.50.300">
    <property type="entry name" value="P-loop containing nucleotide triphosphate hydrolases"/>
    <property type="match status" value="1"/>
</dbReference>
<comment type="caution">
    <text evidence="10">The sequence shown here is derived from an EMBL/GenBank/DDBJ whole genome shotgun (WGS) entry which is preliminary data.</text>
</comment>
<gene>
    <name evidence="10" type="ORF">S06H3_04293</name>
</gene>
<dbReference type="Pfam" id="PF02223">
    <property type="entry name" value="Thymidylate_kin"/>
    <property type="match status" value="1"/>
</dbReference>
<organism evidence="10">
    <name type="scientific">marine sediment metagenome</name>
    <dbReference type="NCBI Taxonomy" id="412755"/>
    <lineage>
        <taxon>unclassified sequences</taxon>
        <taxon>metagenomes</taxon>
        <taxon>ecological metagenomes</taxon>
    </lineage>
</organism>
<evidence type="ECO:0000256" key="4">
    <source>
        <dbReference type="ARBA" id="ARBA00022727"/>
    </source>
</evidence>